<comment type="caution">
    <text evidence="2">The sequence shown here is derived from an EMBL/GenBank/DDBJ whole genome shotgun (WGS) entry which is preliminary data.</text>
</comment>
<sequence>MNLTLPRLLMADIAAMQAIEMPTERTIQDYRSTYNDTRDWLRREKSSNEKDKSTIDWDDVVFEVDLLKSQEINLDYILELVFENNKKNKNKAELIDEVRRLIRSSLGNRAKESLLVDFINQTNLDEIIDKASIIDEFFKFAQAEQKREAEELISSEKLNEDAAKRYITASLKREYASENGTELNSTLPKLSPLNPEYRTKKQAVFQKIAAFVEKFKGVGGQI</sequence>
<keyword evidence="2" id="KW-0547">Nucleotide-binding</keyword>
<dbReference type="Gene3D" id="1.20.58.2040">
    <property type="match status" value="1"/>
</dbReference>
<dbReference type="GO" id="GO:0004386">
    <property type="term" value="F:helicase activity"/>
    <property type="evidence" value="ECO:0007669"/>
    <property type="project" value="UniProtKB-KW"/>
</dbReference>
<keyword evidence="2" id="KW-0067">ATP-binding</keyword>
<evidence type="ECO:0000259" key="1">
    <source>
        <dbReference type="Pfam" id="PF12008"/>
    </source>
</evidence>
<dbReference type="STRING" id="1873482.Xedl_02814"/>
<keyword evidence="2" id="KW-0378">Hydrolase</keyword>
<evidence type="ECO:0000313" key="3">
    <source>
        <dbReference type="Proteomes" id="UP000186268"/>
    </source>
</evidence>
<dbReference type="EMBL" id="MKGQ01000022">
    <property type="protein sequence ID" value="OKP01680.1"/>
    <property type="molecule type" value="Genomic_DNA"/>
</dbReference>
<reference evidence="2 3" key="1">
    <citation type="submission" date="2016-09" db="EMBL/GenBank/DDBJ databases">
        <title>Xenorhabdus thuongxuanensis sp. nov. and Xenorhabdus eapokensis sp. nov., isolated from Steinernema species.</title>
        <authorList>
            <person name="Kaempfer P."/>
            <person name="Tobias N.J."/>
            <person name="Phan Ke L."/>
            <person name="Bode H.B."/>
            <person name="Glaeser S.P."/>
        </authorList>
    </citation>
    <scope>NUCLEOTIDE SEQUENCE [LARGE SCALE GENOMIC DNA]</scope>
    <source>
        <strain evidence="2 3">DL20</strain>
    </source>
</reference>
<dbReference type="Pfam" id="PF12008">
    <property type="entry name" value="EcoR124_C"/>
    <property type="match status" value="1"/>
</dbReference>
<accession>A0A1Q5TN85</accession>
<gene>
    <name evidence="2" type="ORF">Xedl_02814</name>
</gene>
<feature type="domain" description="Type I restriction enzyme R protein C-terminal" evidence="1">
    <location>
        <begin position="20"/>
        <end position="215"/>
    </location>
</feature>
<proteinExistence type="predicted"/>
<keyword evidence="3" id="KW-1185">Reference proteome</keyword>
<evidence type="ECO:0000313" key="2">
    <source>
        <dbReference type="EMBL" id="OKP01680.1"/>
    </source>
</evidence>
<dbReference type="Proteomes" id="UP000186268">
    <property type="component" value="Unassembled WGS sequence"/>
</dbReference>
<protein>
    <submittedName>
        <fullName evidence="2">DEAD/DEAH box helicase</fullName>
    </submittedName>
</protein>
<name>A0A1Q5TN85_9GAMM</name>
<dbReference type="AlphaFoldDB" id="A0A1Q5TN85"/>
<dbReference type="InterPro" id="IPR022625">
    <property type="entry name" value="TypeI_RM_Rsu_C"/>
</dbReference>
<organism evidence="2 3">
    <name type="scientific">Xenorhabdus eapokensis</name>
    <dbReference type="NCBI Taxonomy" id="1873482"/>
    <lineage>
        <taxon>Bacteria</taxon>
        <taxon>Pseudomonadati</taxon>
        <taxon>Pseudomonadota</taxon>
        <taxon>Gammaproteobacteria</taxon>
        <taxon>Enterobacterales</taxon>
        <taxon>Morganellaceae</taxon>
        <taxon>Xenorhabdus</taxon>
    </lineage>
</organism>
<keyword evidence="2" id="KW-0347">Helicase</keyword>